<reference evidence="2 3" key="1">
    <citation type="journal article" date="2021" name="Int. J. Syst. Evol. Microbiol.">
        <title>Reticulibacter mediterranei gen. nov., sp. nov., within the new family Reticulibacteraceae fam. nov., and Ktedonospora formicarum gen. nov., sp. nov., Ktedonobacter robiniae sp. nov., Dictyobacter formicarum sp. nov. and Dictyobacter arantiisoli sp. nov., belonging to the class Ktedonobacteria.</title>
        <authorList>
            <person name="Yabe S."/>
            <person name="Zheng Y."/>
            <person name="Wang C.M."/>
            <person name="Sakai Y."/>
            <person name="Abe K."/>
            <person name="Yokota A."/>
            <person name="Donadio S."/>
            <person name="Cavaletti L."/>
            <person name="Monciardini P."/>
        </authorList>
    </citation>
    <scope>NUCLEOTIDE SEQUENCE [LARGE SCALE GENOMIC DNA]</scope>
    <source>
        <strain evidence="2 3">SOSP1-9</strain>
    </source>
</reference>
<feature type="compositionally biased region" description="Basic and acidic residues" evidence="1">
    <location>
        <begin position="54"/>
        <end position="66"/>
    </location>
</feature>
<proteinExistence type="predicted"/>
<protein>
    <submittedName>
        <fullName evidence="2">Uncharacterized protein</fullName>
    </submittedName>
</protein>
<evidence type="ECO:0000256" key="1">
    <source>
        <dbReference type="SAM" id="MobiDB-lite"/>
    </source>
</evidence>
<gene>
    <name evidence="2" type="ORF">KSZ_71140</name>
</gene>
<sequence length="85" mass="9784">MKKEKPEQPEQTNTKEQATNKTTSSFQAHGNRLPYHGIPLLLADSNPSQYMSNNDEKQQSDIARVSEKRYTDTKKFHFDATNLDL</sequence>
<comment type="caution">
    <text evidence="2">The sequence shown here is derived from an EMBL/GenBank/DDBJ whole genome shotgun (WGS) entry which is preliminary data.</text>
</comment>
<name>A0ABQ3VU72_9CHLR</name>
<evidence type="ECO:0000313" key="2">
    <source>
        <dbReference type="EMBL" id="GHO89108.1"/>
    </source>
</evidence>
<accession>A0ABQ3VU72</accession>
<organism evidence="2 3">
    <name type="scientific">Dictyobacter formicarum</name>
    <dbReference type="NCBI Taxonomy" id="2778368"/>
    <lineage>
        <taxon>Bacteria</taxon>
        <taxon>Bacillati</taxon>
        <taxon>Chloroflexota</taxon>
        <taxon>Ktedonobacteria</taxon>
        <taxon>Ktedonobacterales</taxon>
        <taxon>Dictyobacteraceae</taxon>
        <taxon>Dictyobacter</taxon>
    </lineage>
</organism>
<dbReference type="EMBL" id="BNJJ01000031">
    <property type="protein sequence ID" value="GHO89108.1"/>
    <property type="molecule type" value="Genomic_DNA"/>
</dbReference>
<dbReference type="Proteomes" id="UP000635565">
    <property type="component" value="Unassembled WGS sequence"/>
</dbReference>
<evidence type="ECO:0000313" key="3">
    <source>
        <dbReference type="Proteomes" id="UP000635565"/>
    </source>
</evidence>
<feature type="compositionally biased region" description="Polar residues" evidence="1">
    <location>
        <begin position="9"/>
        <end position="28"/>
    </location>
</feature>
<keyword evidence="3" id="KW-1185">Reference proteome</keyword>
<feature type="region of interest" description="Disordered" evidence="1">
    <location>
        <begin position="1"/>
        <end position="66"/>
    </location>
</feature>